<keyword evidence="3" id="KW-1185">Reference proteome</keyword>
<proteinExistence type="predicted"/>
<dbReference type="Proteomes" id="UP000283832">
    <property type="component" value="Unassembled WGS sequence"/>
</dbReference>
<reference evidence="2 3" key="1">
    <citation type="submission" date="2018-08" db="EMBL/GenBank/DDBJ databases">
        <title>Jishengella sp. nov., isolated from a root of Azadirachta indica A. Juss. var. siamensis Valenton.</title>
        <authorList>
            <person name="Kuncharoen N."/>
            <person name="Tanasupawat S."/>
            <person name="Kudo T."/>
            <person name="Ohkuma M."/>
        </authorList>
    </citation>
    <scope>NUCLEOTIDE SEQUENCE [LARGE SCALE GENOMIC DNA]</scope>
    <source>
        <strain evidence="2 3">AZ1-13</strain>
    </source>
</reference>
<gene>
    <name evidence="2" type="ORF">D2L64_23880</name>
</gene>
<name>A0A418MP02_9ACTN</name>
<evidence type="ECO:0000256" key="1">
    <source>
        <dbReference type="SAM" id="MobiDB-lite"/>
    </source>
</evidence>
<sequence>MPVSSAGAAPAGAPTTGDGNRSASGTRPPGAMTPESGKTTGALGRDATSASQDGSTTAAGPQPVGVTENGSLGQPASDVAGPTAVENATQLGAWASPDGRGTPSQPSGTPDNATRAVSTSGATTHQPVGVVAAEATARDLGALPTSQPVAADATPPRIQEPAATPSRDQVTDPTAPADPVGTTFAGRFGPRPPVRLDRSGLSRRVDEVADAPRGRDQQERPELDPGQCVDLLSALQGKIYDRPSGTAAAATTIDDSAIGTASARDRLAPGADWTRVDSWWEIERAVRAAGPGSTALVLRQQQRGVGHAFALHHTTDAEEPLQWIEPQNPPGQRLMDFGRNWQELRRHLGPAGSVRVVVLDAQGREIREGGAAPRPTMESASTAQALIDAPTDRRYGRTGFEVEVHGGFLDGSDDVDFDLVDSLARHADDGVEVALDRGRFVASDQPPGFEQYQPFVEQRGEMQVSRILEFVTSPINQIPGEQGGDPRGPALDRIRKSLNRLEYLSTAVRRGERDAIPITELFRPNDGWIIAAEAMQLTYTPVPPGDLPDLYVHHTVGVPVAALRSFIEQLGDRTWLNENLGVGARENAVSAIEFADAVSASLLPGTTPLTDGDRRDLEGFLALVYTQIAAVALTTGVG</sequence>
<feature type="compositionally biased region" description="Polar residues" evidence="1">
    <location>
        <begin position="48"/>
        <end position="59"/>
    </location>
</feature>
<dbReference type="AlphaFoldDB" id="A0A418MP02"/>
<feature type="non-terminal residue" evidence="2">
    <location>
        <position position="638"/>
    </location>
</feature>
<comment type="caution">
    <text evidence="2">The sequence shown here is derived from an EMBL/GenBank/DDBJ whole genome shotgun (WGS) entry which is preliminary data.</text>
</comment>
<accession>A0A418MP02</accession>
<protein>
    <submittedName>
        <fullName evidence="2">Uncharacterized protein</fullName>
    </submittedName>
</protein>
<evidence type="ECO:0000313" key="2">
    <source>
        <dbReference type="EMBL" id="RIV33184.1"/>
    </source>
</evidence>
<feature type="region of interest" description="Disordered" evidence="1">
    <location>
        <begin position="1"/>
        <end position="226"/>
    </location>
</feature>
<evidence type="ECO:0000313" key="3">
    <source>
        <dbReference type="Proteomes" id="UP000283832"/>
    </source>
</evidence>
<feature type="compositionally biased region" description="Basic and acidic residues" evidence="1">
    <location>
        <begin position="194"/>
        <end position="223"/>
    </location>
</feature>
<dbReference type="EMBL" id="QXEC01000032">
    <property type="protein sequence ID" value="RIV33184.1"/>
    <property type="molecule type" value="Genomic_DNA"/>
</dbReference>
<organism evidence="2 3">
    <name type="scientific">Micromonospora radicis</name>
    <dbReference type="NCBI Taxonomy" id="1894971"/>
    <lineage>
        <taxon>Bacteria</taxon>
        <taxon>Bacillati</taxon>
        <taxon>Actinomycetota</taxon>
        <taxon>Actinomycetes</taxon>
        <taxon>Micromonosporales</taxon>
        <taxon>Micromonosporaceae</taxon>
        <taxon>Micromonospora</taxon>
    </lineage>
</organism>
<feature type="compositionally biased region" description="Low complexity" evidence="1">
    <location>
        <begin position="1"/>
        <end position="17"/>
    </location>
</feature>
<feature type="compositionally biased region" description="Polar residues" evidence="1">
    <location>
        <begin position="102"/>
        <end position="126"/>
    </location>
</feature>